<evidence type="ECO:0000313" key="5">
    <source>
        <dbReference type="EMBL" id="CAD8746575.1"/>
    </source>
</evidence>
<name>A0A6T8LFS8_HEMAN</name>
<dbReference type="PROSITE" id="PS52035">
    <property type="entry name" value="PEPTIDASE_M14"/>
    <property type="match status" value="1"/>
</dbReference>
<protein>
    <recommendedName>
        <fullName evidence="4">Peptidase M14 domain-containing protein</fullName>
    </recommendedName>
</protein>
<dbReference type="GO" id="GO:0004181">
    <property type="term" value="F:metallocarboxypeptidase activity"/>
    <property type="evidence" value="ECO:0007669"/>
    <property type="project" value="InterPro"/>
</dbReference>
<dbReference type="EMBL" id="HBFX01051759">
    <property type="protein sequence ID" value="CAD8980194.1"/>
    <property type="molecule type" value="Transcribed_RNA"/>
</dbReference>
<accession>A0A6T8LFS8</accession>
<evidence type="ECO:0000256" key="1">
    <source>
        <dbReference type="ARBA" id="ARBA00001947"/>
    </source>
</evidence>
<feature type="active site" description="Proton donor/acceptor" evidence="3">
    <location>
        <position position="358"/>
    </location>
</feature>
<sequence>MSGGTSEGVEVTCDFDAGNIEVVDSSSISNVSLKVRADPYTELEKKAHKQWFYFRASGGIKGKEVTYNLQCGDCSYAYAFIGTTVVYSTDRKEWKRVAATSFDKASGVMTWKHAAPSDVCWYAYFAPYSHEQHQDLVAACASSPLASVRSIGKTLDQRSLDMVTVGEGPLKVWVIHRQHPGESQAEWFAEGLLGRLLGLEGGGQDGLVRSLLRDVTFHIIPSMNPDGAARGHLRTNACGANLNREWASTGDYQAPTLERSPEVYYTLREMDATGVDAFVDVHGDEAMPYNFIAGGEGCPNWNQRMKSLQGLFVRAYERSNPDMQSKYSYEPDEAGKANLAICSNQVCSRFDCLGVTLEMPFKDCKSNPDPVFGWSPARSKALGRSLVDAIAYSKPYLRAEGSFWETLPEWDAYICPVESKVEGESA</sequence>
<dbReference type="Pfam" id="PF18027">
    <property type="entry name" value="Pepdidase_M14_N"/>
    <property type="match status" value="1"/>
</dbReference>
<dbReference type="CDD" id="cd06234">
    <property type="entry name" value="M14_PaCCP-like"/>
    <property type="match status" value="1"/>
</dbReference>
<dbReference type="InterPro" id="IPR040626">
    <property type="entry name" value="Pepdidase_M14_N"/>
</dbReference>
<evidence type="ECO:0000313" key="6">
    <source>
        <dbReference type="EMBL" id="CAD8980194.1"/>
    </source>
</evidence>
<gene>
    <name evidence="6" type="ORF">HAND00432_LOCUS31204</name>
    <name evidence="5" type="ORF">HAND1043_LOCUS13072</name>
</gene>
<feature type="domain" description="Peptidase M14" evidence="4">
    <location>
        <begin position="126"/>
        <end position="397"/>
    </location>
</feature>
<reference evidence="6" key="1">
    <citation type="submission" date="2021-01" db="EMBL/GenBank/DDBJ databases">
        <authorList>
            <person name="Corre E."/>
            <person name="Pelletier E."/>
            <person name="Niang G."/>
            <person name="Scheremetjew M."/>
            <person name="Finn R."/>
            <person name="Kale V."/>
            <person name="Holt S."/>
            <person name="Cochrane G."/>
            <person name="Meng A."/>
            <person name="Brown T."/>
            <person name="Cohen L."/>
        </authorList>
    </citation>
    <scope>NUCLEOTIDE SEQUENCE</scope>
    <source>
        <strain evidence="5">CCMP441</strain>
        <strain evidence="6">CCMP644</strain>
    </source>
</reference>
<dbReference type="AlphaFoldDB" id="A0A6T8LFS8"/>
<organism evidence="6">
    <name type="scientific">Hemiselmis andersenii</name>
    <name type="common">Cryptophyte alga</name>
    <dbReference type="NCBI Taxonomy" id="464988"/>
    <lineage>
        <taxon>Eukaryota</taxon>
        <taxon>Cryptophyceae</taxon>
        <taxon>Cryptomonadales</taxon>
        <taxon>Hemiselmidaceae</taxon>
        <taxon>Hemiselmis</taxon>
    </lineage>
</organism>
<dbReference type="EMBL" id="HBFK01021109">
    <property type="protein sequence ID" value="CAD8746575.1"/>
    <property type="molecule type" value="Transcribed_RNA"/>
</dbReference>
<evidence type="ECO:0000259" key="4">
    <source>
        <dbReference type="PROSITE" id="PS52035"/>
    </source>
</evidence>
<comment type="cofactor">
    <cofactor evidence="1">
        <name>Zn(2+)</name>
        <dbReference type="ChEBI" id="CHEBI:29105"/>
    </cofactor>
</comment>
<dbReference type="Pfam" id="PF00246">
    <property type="entry name" value="Peptidase_M14"/>
    <property type="match status" value="1"/>
</dbReference>
<dbReference type="PANTHER" id="PTHR12756:SF11">
    <property type="entry name" value="CYTOSOLIC CARBOXYPEPTIDASE 1"/>
    <property type="match status" value="1"/>
</dbReference>
<evidence type="ECO:0000256" key="3">
    <source>
        <dbReference type="PROSITE-ProRule" id="PRU01379"/>
    </source>
</evidence>
<evidence type="ECO:0000256" key="2">
    <source>
        <dbReference type="ARBA" id="ARBA00005988"/>
    </source>
</evidence>
<dbReference type="Gene3D" id="3.40.630.10">
    <property type="entry name" value="Zn peptidases"/>
    <property type="match status" value="1"/>
</dbReference>
<dbReference type="GO" id="GO:0006508">
    <property type="term" value="P:proteolysis"/>
    <property type="evidence" value="ECO:0007669"/>
    <property type="project" value="InterPro"/>
</dbReference>
<dbReference type="InterPro" id="IPR050821">
    <property type="entry name" value="Cytosolic_carboxypeptidase"/>
</dbReference>
<dbReference type="SUPFAM" id="SSF53187">
    <property type="entry name" value="Zn-dependent exopeptidases"/>
    <property type="match status" value="1"/>
</dbReference>
<dbReference type="PANTHER" id="PTHR12756">
    <property type="entry name" value="CYTOSOLIC CARBOXYPEPTIDASE"/>
    <property type="match status" value="1"/>
</dbReference>
<proteinExistence type="inferred from homology"/>
<dbReference type="GO" id="GO:0008270">
    <property type="term" value="F:zinc ion binding"/>
    <property type="evidence" value="ECO:0007669"/>
    <property type="project" value="InterPro"/>
</dbReference>
<comment type="similarity">
    <text evidence="2 3">Belongs to the peptidase M14 family.</text>
</comment>
<dbReference type="Gene3D" id="2.60.40.3120">
    <property type="match status" value="1"/>
</dbReference>
<dbReference type="InterPro" id="IPR000834">
    <property type="entry name" value="Peptidase_M14"/>
</dbReference>